<reference evidence="5" key="1">
    <citation type="journal article" date="2019" name="Int. J. Syst. Evol. Microbiol.">
        <title>The Global Catalogue of Microorganisms (GCM) 10K type strain sequencing project: providing services to taxonomists for standard genome sequencing and annotation.</title>
        <authorList>
            <consortium name="The Broad Institute Genomics Platform"/>
            <consortium name="The Broad Institute Genome Sequencing Center for Infectious Disease"/>
            <person name="Wu L."/>
            <person name="Ma J."/>
        </authorList>
    </citation>
    <scope>NUCLEOTIDE SEQUENCE [LARGE SCALE GENOMIC DNA]</scope>
    <source>
        <strain evidence="5">CGMCC 1.15394</strain>
    </source>
</reference>
<comment type="caution">
    <text evidence="4">The sequence shown here is derived from an EMBL/GenBank/DDBJ whole genome shotgun (WGS) entry which is preliminary data.</text>
</comment>
<protein>
    <recommendedName>
        <fullName evidence="6">Transposase</fullName>
    </recommendedName>
</protein>
<evidence type="ECO:0000259" key="2">
    <source>
        <dbReference type="Pfam" id="PF13005"/>
    </source>
</evidence>
<dbReference type="Pfam" id="PF13007">
    <property type="entry name" value="LZ_Tnp_IS66"/>
    <property type="match status" value="1"/>
</dbReference>
<evidence type="ECO:0000313" key="4">
    <source>
        <dbReference type="EMBL" id="GGE83088.1"/>
    </source>
</evidence>
<accession>A0ABQ1T5S8</accession>
<dbReference type="PANTHER" id="PTHR33678">
    <property type="entry name" value="BLL1576 PROTEIN"/>
    <property type="match status" value="1"/>
</dbReference>
<dbReference type="InterPro" id="IPR024463">
    <property type="entry name" value="Transposase_TnpC_homeodom"/>
</dbReference>
<dbReference type="InterPro" id="IPR004291">
    <property type="entry name" value="Transposase_IS66_central"/>
</dbReference>
<evidence type="ECO:0000259" key="3">
    <source>
        <dbReference type="Pfam" id="PF13007"/>
    </source>
</evidence>
<proteinExistence type="predicted"/>
<dbReference type="PANTHER" id="PTHR33678:SF1">
    <property type="entry name" value="BLL1576 PROTEIN"/>
    <property type="match status" value="1"/>
</dbReference>
<dbReference type="InterPro" id="IPR052344">
    <property type="entry name" value="Transposase-related"/>
</dbReference>
<keyword evidence="5" id="KW-1185">Reference proteome</keyword>
<name>A0ABQ1T5S8_9GAMM</name>
<evidence type="ECO:0000313" key="5">
    <source>
        <dbReference type="Proteomes" id="UP000638462"/>
    </source>
</evidence>
<sequence length="192" mass="22063">MKDINALPDGPQQLKQMIAQLQARNNYLEDQFRLAQQKRFGASSELHPAQADLFNEAETLIEEAPEQDVETIEYQRKKPTRQPLPKDLPRERVVHDIDHKQCDCCRGELHKMGEDVSEKLEFIPAQVKVVEHVRPKYSCRHCEKTQTQVRIVQASVPPSPVPKGMATASLLSQIITSKYQYGLPLYRQESLF</sequence>
<feature type="domain" description="Transposase TnpC homeodomain" evidence="3">
    <location>
        <begin position="28"/>
        <end position="93"/>
    </location>
</feature>
<gene>
    <name evidence="4" type="ORF">GCM10008027_04810</name>
</gene>
<dbReference type="Pfam" id="PF13005">
    <property type="entry name" value="zf-IS66"/>
    <property type="match status" value="1"/>
</dbReference>
<dbReference type="Proteomes" id="UP000638462">
    <property type="component" value="Unassembled WGS sequence"/>
</dbReference>
<dbReference type="EMBL" id="BMIT01000001">
    <property type="protein sequence ID" value="GGE83088.1"/>
    <property type="molecule type" value="Genomic_DNA"/>
</dbReference>
<evidence type="ECO:0000259" key="1">
    <source>
        <dbReference type="Pfam" id="PF03050"/>
    </source>
</evidence>
<feature type="domain" description="Transposase IS66 central" evidence="1">
    <location>
        <begin position="163"/>
        <end position="191"/>
    </location>
</feature>
<evidence type="ECO:0008006" key="6">
    <source>
        <dbReference type="Google" id="ProtNLM"/>
    </source>
</evidence>
<dbReference type="InterPro" id="IPR024474">
    <property type="entry name" value="Znf_dom_IS66"/>
</dbReference>
<feature type="domain" description="Transposase IS66 zinc-finger binding" evidence="2">
    <location>
        <begin position="100"/>
        <end position="143"/>
    </location>
</feature>
<dbReference type="Pfam" id="PF03050">
    <property type="entry name" value="DDE_Tnp_IS66"/>
    <property type="match status" value="1"/>
</dbReference>
<organism evidence="4 5">
    <name type="scientific">Pseudoalteromonas gelatinilytica</name>
    <dbReference type="NCBI Taxonomy" id="1703256"/>
    <lineage>
        <taxon>Bacteria</taxon>
        <taxon>Pseudomonadati</taxon>
        <taxon>Pseudomonadota</taxon>
        <taxon>Gammaproteobacteria</taxon>
        <taxon>Alteromonadales</taxon>
        <taxon>Pseudoalteromonadaceae</taxon>
        <taxon>Pseudoalteromonas</taxon>
    </lineage>
</organism>